<dbReference type="Gene3D" id="3.30.420.40">
    <property type="match status" value="2"/>
</dbReference>
<dbReference type="GO" id="GO:0005524">
    <property type="term" value="F:ATP binding"/>
    <property type="evidence" value="ECO:0007669"/>
    <property type="project" value="UniProtKB-KW"/>
</dbReference>
<keyword evidence="6" id="KW-0472">Membrane</keyword>
<keyword evidence="3" id="KW-0143">Chaperone</keyword>
<keyword evidence="6" id="KW-0812">Transmembrane</keyword>
<keyword evidence="6" id="KW-1133">Transmembrane helix</keyword>
<dbReference type="SUPFAM" id="SSF53067">
    <property type="entry name" value="Actin-like ATPase domain"/>
    <property type="match status" value="2"/>
</dbReference>
<keyword evidence="1 4" id="KW-0547">Nucleotide-binding</keyword>
<keyword evidence="8" id="KW-1185">Reference proteome</keyword>
<reference evidence="7" key="1">
    <citation type="submission" date="2021-01" db="EMBL/GenBank/DDBJ databases">
        <title>Whole genome shotgun sequence of Actinocatenispora rupis NBRC 107355.</title>
        <authorList>
            <person name="Komaki H."/>
            <person name="Tamura T."/>
        </authorList>
    </citation>
    <scope>NUCLEOTIDE SEQUENCE</scope>
    <source>
        <strain evidence="7">NBRC 107355</strain>
    </source>
</reference>
<dbReference type="Pfam" id="PF00012">
    <property type="entry name" value="HSP70"/>
    <property type="match status" value="1"/>
</dbReference>
<feature type="region of interest" description="Disordered" evidence="5">
    <location>
        <begin position="407"/>
        <end position="428"/>
    </location>
</feature>
<feature type="compositionally biased region" description="Low complexity" evidence="5">
    <location>
        <begin position="407"/>
        <end position="427"/>
    </location>
</feature>
<dbReference type="InterPro" id="IPR013126">
    <property type="entry name" value="Hsp_70_fam"/>
</dbReference>
<dbReference type="InterPro" id="IPR043129">
    <property type="entry name" value="ATPase_NBD"/>
</dbReference>
<dbReference type="EMBL" id="BOMB01000024">
    <property type="protein sequence ID" value="GID13563.1"/>
    <property type="molecule type" value="Genomic_DNA"/>
</dbReference>
<accession>A0A8J3JEU4</accession>
<feature type="transmembrane region" description="Helical" evidence="6">
    <location>
        <begin position="448"/>
        <end position="469"/>
    </location>
</feature>
<evidence type="ECO:0000256" key="2">
    <source>
        <dbReference type="ARBA" id="ARBA00022840"/>
    </source>
</evidence>
<evidence type="ECO:0000256" key="6">
    <source>
        <dbReference type="SAM" id="Phobius"/>
    </source>
</evidence>
<dbReference type="PANTHER" id="PTHR19375">
    <property type="entry name" value="HEAT SHOCK PROTEIN 70KDA"/>
    <property type="match status" value="1"/>
</dbReference>
<dbReference type="AlphaFoldDB" id="A0A8J3JEU4"/>
<feature type="region of interest" description="Disordered" evidence="5">
    <location>
        <begin position="1"/>
        <end position="48"/>
    </location>
</feature>
<evidence type="ECO:0000256" key="5">
    <source>
        <dbReference type="SAM" id="MobiDB-lite"/>
    </source>
</evidence>
<evidence type="ECO:0000313" key="7">
    <source>
        <dbReference type="EMBL" id="GID13563.1"/>
    </source>
</evidence>
<gene>
    <name evidence="7" type="ORF">Aru02nite_44520</name>
</gene>
<dbReference type="Proteomes" id="UP000612808">
    <property type="component" value="Unassembled WGS sequence"/>
</dbReference>
<name>A0A8J3JEU4_9ACTN</name>
<dbReference type="PRINTS" id="PR00301">
    <property type="entry name" value="HEATSHOCK70"/>
</dbReference>
<evidence type="ECO:0000313" key="8">
    <source>
        <dbReference type="Proteomes" id="UP000612808"/>
    </source>
</evidence>
<evidence type="ECO:0000256" key="4">
    <source>
        <dbReference type="RuleBase" id="RU003322"/>
    </source>
</evidence>
<dbReference type="Gene3D" id="3.90.640.10">
    <property type="entry name" value="Actin, Chain A, domain 4"/>
    <property type="match status" value="1"/>
</dbReference>
<comment type="similarity">
    <text evidence="4">Belongs to the heat shock protein 70 family.</text>
</comment>
<keyword evidence="2 4" id="KW-0067">ATP-binding</keyword>
<protein>
    <recommendedName>
        <fullName evidence="9">Hsp70 protein</fullName>
    </recommendedName>
</protein>
<sequence length="635" mass="67114">MRPLRARRSGGDRVGDLPPRQEGQYEQDQQGRPVRVPPRGADTSGLGGAIEMAPMGRRLGIDFGTSNTIAVLARDEGPATPLLFDASPLLPSAVFVTAEGMVLTGADAERAGSGQPTGYEPNPKRRIDDQTVWLGGRDVAVVDLVGRVLHRIATEAHRVLGGPADEVVLTHPAAWGSARTGVLREAAHRAGLGEARLVPEPVAAAAYFTEVLGHVVPVDTCLLVYDLGAGTFDCSLVRRTPGGFDVLACDGLPDVGGVDFDAVLLTHAQSLTAEAREEWGRLSRPASPADQRARQALWRNAQGAKELLTRHSTATLHVPLVEREVHVTRGEFEQAIHGHVDRTMDLAVAALRAAAVPAQQVAGAFLVGGSSRVPLVATVMHQRLGIAPTVLDQPELVVAQGSLHTPAVGATGPAPTRPAATGTSAPGIRPSAGLPGAVAVPVWRRPPVLIAAGGLVVVLVVALGLWRFLPPSAPDRAAGVTFTEHGRTNAALFDSTDLLNLAAPWLNASTCRAKPPSGRSTETIECRADKDIWVVDFDHMQSSAARGLSRDAADLKNTTPGFRSFTYHASDPRSGAVTIWQTGDTCQSYWDDNDTTAVAALHETWPGGHPDLMTGCESIWRAQVRPDTLSVRPVS</sequence>
<dbReference type="GO" id="GO:0140662">
    <property type="term" value="F:ATP-dependent protein folding chaperone"/>
    <property type="evidence" value="ECO:0007669"/>
    <property type="project" value="InterPro"/>
</dbReference>
<proteinExistence type="inferred from homology"/>
<evidence type="ECO:0000256" key="1">
    <source>
        <dbReference type="ARBA" id="ARBA00022741"/>
    </source>
</evidence>
<comment type="caution">
    <text evidence="7">The sequence shown here is derived from an EMBL/GenBank/DDBJ whole genome shotgun (WGS) entry which is preliminary data.</text>
</comment>
<organism evidence="7 8">
    <name type="scientific">Actinocatenispora rupis</name>
    <dbReference type="NCBI Taxonomy" id="519421"/>
    <lineage>
        <taxon>Bacteria</taxon>
        <taxon>Bacillati</taxon>
        <taxon>Actinomycetota</taxon>
        <taxon>Actinomycetes</taxon>
        <taxon>Micromonosporales</taxon>
        <taxon>Micromonosporaceae</taxon>
        <taxon>Actinocatenispora</taxon>
    </lineage>
</organism>
<evidence type="ECO:0008006" key="9">
    <source>
        <dbReference type="Google" id="ProtNLM"/>
    </source>
</evidence>
<evidence type="ECO:0000256" key="3">
    <source>
        <dbReference type="ARBA" id="ARBA00023186"/>
    </source>
</evidence>